<dbReference type="OrthoDB" id="7851174at2759"/>
<dbReference type="Gene3D" id="3.10.110.10">
    <property type="entry name" value="Ubiquitin Conjugating Enzyme"/>
    <property type="match status" value="1"/>
</dbReference>
<proteinExistence type="predicted"/>
<dbReference type="EMBL" id="SZYD01000001">
    <property type="protein sequence ID" value="KAD7478440.1"/>
    <property type="molecule type" value="Genomic_DNA"/>
</dbReference>
<evidence type="ECO:0008006" key="3">
    <source>
        <dbReference type="Google" id="ProtNLM"/>
    </source>
</evidence>
<organism evidence="1 2">
    <name type="scientific">Mikania micrantha</name>
    <name type="common">bitter vine</name>
    <dbReference type="NCBI Taxonomy" id="192012"/>
    <lineage>
        <taxon>Eukaryota</taxon>
        <taxon>Viridiplantae</taxon>
        <taxon>Streptophyta</taxon>
        <taxon>Embryophyta</taxon>
        <taxon>Tracheophyta</taxon>
        <taxon>Spermatophyta</taxon>
        <taxon>Magnoliopsida</taxon>
        <taxon>eudicotyledons</taxon>
        <taxon>Gunneridae</taxon>
        <taxon>Pentapetalae</taxon>
        <taxon>asterids</taxon>
        <taxon>campanulids</taxon>
        <taxon>Asterales</taxon>
        <taxon>Asteraceae</taxon>
        <taxon>Asteroideae</taxon>
        <taxon>Heliantheae alliance</taxon>
        <taxon>Eupatorieae</taxon>
        <taxon>Mikania</taxon>
    </lineage>
</organism>
<reference evidence="1 2" key="1">
    <citation type="submission" date="2019-05" db="EMBL/GenBank/DDBJ databases">
        <title>Mikania micrantha, genome provides insights into the molecular mechanism of rapid growth.</title>
        <authorList>
            <person name="Liu B."/>
        </authorList>
    </citation>
    <scope>NUCLEOTIDE SEQUENCE [LARGE SCALE GENOMIC DNA]</scope>
    <source>
        <strain evidence="1">NLD-2019</strain>
        <tissue evidence="1">Leaf</tissue>
    </source>
</reference>
<keyword evidence="2" id="KW-1185">Reference proteome</keyword>
<name>A0A5N6Q430_9ASTR</name>
<dbReference type="InterPro" id="IPR016135">
    <property type="entry name" value="UBQ-conjugating_enzyme/RWD"/>
</dbReference>
<accession>A0A5N6Q430</accession>
<protein>
    <recommendedName>
        <fullName evidence="3">UBC core domain-containing protein</fullName>
    </recommendedName>
</protein>
<dbReference type="AlphaFoldDB" id="A0A5N6Q430"/>
<sequence length="130" mass="14118">MEDYLLEDNMLDNMDQVVSASHSVLESKKKTILRALTSKAKGVKAKDMARWKILDSMIVEGGVAYGDADFPCELGSGSGNDSLGVATAGGGIIDPNPDDPLVPKIAHMYKTDRSKYETMARSWTQKYAMG</sequence>
<evidence type="ECO:0000313" key="1">
    <source>
        <dbReference type="EMBL" id="KAD7478440.1"/>
    </source>
</evidence>
<dbReference type="Proteomes" id="UP000326396">
    <property type="component" value="Linkage Group LG1"/>
</dbReference>
<evidence type="ECO:0000313" key="2">
    <source>
        <dbReference type="Proteomes" id="UP000326396"/>
    </source>
</evidence>
<gene>
    <name evidence="1" type="ORF">E3N88_01576</name>
</gene>
<dbReference type="SUPFAM" id="SSF54495">
    <property type="entry name" value="UBC-like"/>
    <property type="match status" value="1"/>
</dbReference>
<comment type="caution">
    <text evidence="1">The sequence shown here is derived from an EMBL/GenBank/DDBJ whole genome shotgun (WGS) entry which is preliminary data.</text>
</comment>